<evidence type="ECO:0000256" key="1">
    <source>
        <dbReference type="ARBA" id="ARBA00002180"/>
    </source>
</evidence>
<dbReference type="SUPFAM" id="SSF53098">
    <property type="entry name" value="Ribonuclease H-like"/>
    <property type="match status" value="1"/>
</dbReference>
<dbReference type="EMBL" id="EU528614">
    <property type="protein sequence ID" value="ACB38661.1"/>
    <property type="molecule type" value="Genomic_DNA"/>
</dbReference>
<dbReference type="InterPro" id="IPR012337">
    <property type="entry name" value="RNaseH-like_sf"/>
</dbReference>
<keyword evidence="4" id="KW-0540">Nuclease</keyword>
<keyword evidence="5" id="KW-0479">Metal-binding</keyword>
<organism evidence="18">
    <name type="scientific">Daphnia pulex</name>
    <name type="common">Water flea</name>
    <dbReference type="NCBI Taxonomy" id="6669"/>
    <lineage>
        <taxon>Eukaryota</taxon>
        <taxon>Metazoa</taxon>
        <taxon>Ecdysozoa</taxon>
        <taxon>Arthropoda</taxon>
        <taxon>Crustacea</taxon>
        <taxon>Branchiopoda</taxon>
        <taxon>Diplostraca</taxon>
        <taxon>Cladocera</taxon>
        <taxon>Anomopoda</taxon>
        <taxon>Daphniidae</taxon>
        <taxon>Daphnia</taxon>
    </lineage>
</organism>
<keyword evidence="13" id="KW-0548">Nucleotidyltransferase</keyword>
<evidence type="ECO:0000256" key="14">
    <source>
        <dbReference type="ARBA" id="ARBA00023113"/>
    </source>
</evidence>
<dbReference type="Pfam" id="PF14223">
    <property type="entry name" value="Retrotran_gag_2"/>
    <property type="match status" value="1"/>
</dbReference>
<evidence type="ECO:0000259" key="17">
    <source>
        <dbReference type="PROSITE" id="PS50994"/>
    </source>
</evidence>
<evidence type="ECO:0000313" key="18">
    <source>
        <dbReference type="EMBL" id="ACB38661.1"/>
    </source>
</evidence>
<dbReference type="PANTHER" id="PTHR42648">
    <property type="entry name" value="TRANSPOSASE, PUTATIVE-RELATED"/>
    <property type="match status" value="1"/>
</dbReference>
<keyword evidence="14" id="KW-0917">Virion maturation</keyword>
<dbReference type="Pfam" id="PF22936">
    <property type="entry name" value="Pol_BBD"/>
    <property type="match status" value="1"/>
</dbReference>
<evidence type="ECO:0000256" key="13">
    <source>
        <dbReference type="ARBA" id="ARBA00022932"/>
    </source>
</evidence>
<dbReference type="GO" id="GO:0006310">
    <property type="term" value="P:DNA recombination"/>
    <property type="evidence" value="ECO:0007669"/>
    <property type="project" value="UniProtKB-KW"/>
</dbReference>
<dbReference type="PANTHER" id="PTHR42648:SF11">
    <property type="entry name" value="TRANSPOSON TY4-P GAG-POL POLYPROTEIN"/>
    <property type="match status" value="1"/>
</dbReference>
<keyword evidence="8" id="KW-0378">Hydrolase</keyword>
<dbReference type="GO" id="GO:0005524">
    <property type="term" value="F:ATP binding"/>
    <property type="evidence" value="ECO:0007669"/>
    <property type="project" value="UniProtKB-KW"/>
</dbReference>
<evidence type="ECO:0000256" key="16">
    <source>
        <dbReference type="SAM" id="MobiDB-lite"/>
    </source>
</evidence>
<feature type="region of interest" description="Disordered" evidence="16">
    <location>
        <begin position="675"/>
        <end position="700"/>
    </location>
</feature>
<evidence type="ECO:0000256" key="12">
    <source>
        <dbReference type="ARBA" id="ARBA00022918"/>
    </source>
</evidence>
<evidence type="ECO:0000256" key="11">
    <source>
        <dbReference type="ARBA" id="ARBA00022908"/>
    </source>
</evidence>
<dbReference type="InterPro" id="IPR001584">
    <property type="entry name" value="Integrase_cat-core"/>
</dbReference>
<dbReference type="OrthoDB" id="6516797at2759"/>
<keyword evidence="11" id="KW-0229">DNA integration</keyword>
<sequence length="700" mass="78573">MLISCSESFSCTKCTLVMRHNQAALTWYRSLLFSILDHSVMAHINRLKMMADELNSIECHVSEQALIVRILQTLPPSFRHFLSVWDSVPSAERNLVNLTARLVTEELRSKSLNNGQAKPVDVAFFASHPNRVQKEAVANAAHSKDPKRDYNPRNNNSNYRDNRQNYRDDSRGQSSRHRDNRPNQRNYRENHQGGRSGNRDRGCFICGRTNHKAINCWERKNDEKREARGNKFDRSRDSKHDDNNNDNSKESFAALSSVCFLARKPSYWYADTGASHQMTNQRSYFTSFEEISHSWTVNGIGGVQVKALGVGTVPIVSYINGESKAGTLHEVVFVPDLGTNLFSVGIATDHGIEAHFAKDGATFVKNGIEVMSGKRLGKSLYHLNVTATNSFEDCSTAIVATRSNRLLPLSLIHQRLAHLNNAAILKMSRSNAVTGLNLDPSTKHTPCEGCIFGKSCRTPFCSSTTKSTGVGHIIHSDIGEVPVPTPNNEIFYVVFKDGFSNWTSVVCMKKKSDATKLPMKFIAFVKRATDRNVKIVRTDGGKEYDNDAINDFFTSEGIVHQITNPYTPQQNGVCKRLNRTAMESARSMMHMRTNKFTNLFKKADHSILELWGEFLRSAVYILNRTLSCSSSSNSSSKTPHELFFDQKPDISHLRIIGCRGYPLIPKAKHRKLDPKSFSAGKLDRAKKPKDGGCGIQSREK</sequence>
<dbReference type="GO" id="GO:0008233">
    <property type="term" value="F:peptidase activity"/>
    <property type="evidence" value="ECO:0007669"/>
    <property type="project" value="UniProtKB-KW"/>
</dbReference>
<keyword evidence="13" id="KW-0239">DNA-directed DNA polymerase</keyword>
<dbReference type="InterPro" id="IPR039537">
    <property type="entry name" value="Retrotran_Ty1/copia-like"/>
</dbReference>
<dbReference type="GO" id="GO:0003964">
    <property type="term" value="F:RNA-directed DNA polymerase activity"/>
    <property type="evidence" value="ECO:0007669"/>
    <property type="project" value="UniProtKB-KW"/>
</dbReference>
<keyword evidence="12" id="KW-0695">RNA-directed DNA polymerase</keyword>
<evidence type="ECO:0000256" key="5">
    <source>
        <dbReference type="ARBA" id="ARBA00022723"/>
    </source>
</evidence>
<dbReference type="AlphaFoldDB" id="B2CN76"/>
<feature type="domain" description="Integrase catalytic" evidence="17">
    <location>
        <begin position="455"/>
        <end position="647"/>
    </location>
</feature>
<evidence type="ECO:0000256" key="15">
    <source>
        <dbReference type="ARBA" id="ARBA00023172"/>
    </source>
</evidence>
<dbReference type="Gene3D" id="3.30.420.10">
    <property type="entry name" value="Ribonuclease H-like superfamily/Ribonuclease H"/>
    <property type="match status" value="1"/>
</dbReference>
<comment type="function">
    <text evidence="1">The aspartyl protease (PR) mediates the proteolytic cleavages of the Gag and Gag-Pol polyproteins after assembly of the VLP.</text>
</comment>
<dbReference type="Pfam" id="PF00665">
    <property type="entry name" value="rve"/>
    <property type="match status" value="1"/>
</dbReference>
<dbReference type="InterPro" id="IPR025724">
    <property type="entry name" value="GAG-pre-integrase_dom"/>
</dbReference>
<evidence type="ECO:0000256" key="4">
    <source>
        <dbReference type="ARBA" id="ARBA00022722"/>
    </source>
</evidence>
<evidence type="ECO:0000256" key="8">
    <source>
        <dbReference type="ARBA" id="ARBA00022801"/>
    </source>
</evidence>
<evidence type="ECO:0000256" key="3">
    <source>
        <dbReference type="ARBA" id="ARBA00022670"/>
    </source>
</evidence>
<dbReference type="GO" id="GO:0046872">
    <property type="term" value="F:metal ion binding"/>
    <property type="evidence" value="ECO:0007669"/>
    <property type="project" value="UniProtKB-KW"/>
</dbReference>
<keyword evidence="3" id="KW-0645">Protease</keyword>
<proteinExistence type="predicted"/>
<dbReference type="InterPro" id="IPR054722">
    <property type="entry name" value="PolX-like_BBD"/>
</dbReference>
<feature type="compositionally biased region" description="Basic and acidic residues" evidence="16">
    <location>
        <begin position="681"/>
        <end position="690"/>
    </location>
</feature>
<reference evidence="18" key="1">
    <citation type="submission" date="2008-02" db="EMBL/GenBank/DDBJ databases">
        <title>LTR retrotransposons in the genome of Daphnia pulex.</title>
        <authorList>
            <person name="Rho M."/>
            <person name="Schaack S."/>
            <person name="Gao X."/>
            <person name="Kim S."/>
            <person name="Lynch M."/>
            <person name="Tang H."/>
        </authorList>
    </citation>
    <scope>NUCLEOTIDE SEQUENCE</scope>
</reference>
<dbReference type="GO" id="GO:0004519">
    <property type="term" value="F:endonuclease activity"/>
    <property type="evidence" value="ECO:0007669"/>
    <property type="project" value="UniProtKB-KW"/>
</dbReference>
<keyword evidence="13" id="KW-0808">Transferase</keyword>
<keyword evidence="10" id="KW-0460">Magnesium</keyword>
<feature type="compositionally biased region" description="Basic and acidic residues" evidence="16">
    <location>
        <begin position="142"/>
        <end position="151"/>
    </location>
</feature>
<feature type="compositionally biased region" description="Basic and acidic residues" evidence="16">
    <location>
        <begin position="160"/>
        <end position="202"/>
    </location>
</feature>
<dbReference type="GO" id="GO:0015074">
    <property type="term" value="P:DNA integration"/>
    <property type="evidence" value="ECO:0007669"/>
    <property type="project" value="UniProtKB-KW"/>
</dbReference>
<evidence type="ECO:0000256" key="6">
    <source>
        <dbReference type="ARBA" id="ARBA00022741"/>
    </source>
</evidence>
<dbReference type="Pfam" id="PF13976">
    <property type="entry name" value="gag_pre-integrs"/>
    <property type="match status" value="1"/>
</dbReference>
<dbReference type="GO" id="GO:0003676">
    <property type="term" value="F:nucleic acid binding"/>
    <property type="evidence" value="ECO:0007669"/>
    <property type="project" value="InterPro"/>
</dbReference>
<accession>B2CN76</accession>
<dbReference type="GO" id="GO:0006508">
    <property type="term" value="P:proteolysis"/>
    <property type="evidence" value="ECO:0007669"/>
    <property type="project" value="UniProtKB-KW"/>
</dbReference>
<evidence type="ECO:0000256" key="7">
    <source>
        <dbReference type="ARBA" id="ARBA00022759"/>
    </source>
</evidence>
<evidence type="ECO:0000256" key="9">
    <source>
        <dbReference type="ARBA" id="ARBA00022840"/>
    </source>
</evidence>
<dbReference type="InterPro" id="IPR036397">
    <property type="entry name" value="RNaseH_sf"/>
</dbReference>
<feature type="region of interest" description="Disordered" evidence="16">
    <location>
        <begin position="222"/>
        <end position="248"/>
    </location>
</feature>
<keyword evidence="9" id="KW-0067">ATP-binding</keyword>
<evidence type="ECO:0000256" key="10">
    <source>
        <dbReference type="ARBA" id="ARBA00022842"/>
    </source>
</evidence>
<protein>
    <submittedName>
        <fullName evidence="18">Integrase</fullName>
    </submittedName>
</protein>
<keyword evidence="6" id="KW-0547">Nucleotide-binding</keyword>
<keyword evidence="7" id="KW-0255">Endonuclease</keyword>
<evidence type="ECO:0000256" key="2">
    <source>
        <dbReference type="ARBA" id="ARBA00022612"/>
    </source>
</evidence>
<feature type="region of interest" description="Disordered" evidence="16">
    <location>
        <begin position="135"/>
        <end position="202"/>
    </location>
</feature>
<keyword evidence="2" id="KW-1188">Viral release from host cell</keyword>
<name>B2CN76_DAPPU</name>
<keyword evidence="15" id="KW-0233">DNA recombination</keyword>
<dbReference type="PROSITE" id="PS50994">
    <property type="entry name" value="INTEGRASE"/>
    <property type="match status" value="1"/>
</dbReference>
<dbReference type="GO" id="GO:0003887">
    <property type="term" value="F:DNA-directed DNA polymerase activity"/>
    <property type="evidence" value="ECO:0007669"/>
    <property type="project" value="UniProtKB-KW"/>
</dbReference>